<keyword evidence="3" id="KW-1185">Reference proteome</keyword>
<dbReference type="AlphaFoldDB" id="A0A1W0WTN1"/>
<organism evidence="2 3">
    <name type="scientific">Hypsibius exemplaris</name>
    <name type="common">Freshwater tardigrade</name>
    <dbReference type="NCBI Taxonomy" id="2072580"/>
    <lineage>
        <taxon>Eukaryota</taxon>
        <taxon>Metazoa</taxon>
        <taxon>Ecdysozoa</taxon>
        <taxon>Tardigrada</taxon>
        <taxon>Eutardigrada</taxon>
        <taxon>Parachela</taxon>
        <taxon>Hypsibioidea</taxon>
        <taxon>Hypsibiidae</taxon>
        <taxon>Hypsibius</taxon>
    </lineage>
</organism>
<evidence type="ECO:0000313" key="2">
    <source>
        <dbReference type="EMBL" id="OQV18551.1"/>
    </source>
</evidence>
<protein>
    <submittedName>
        <fullName evidence="2">Uncharacterized protein</fullName>
    </submittedName>
</protein>
<accession>A0A1W0WTN1</accession>
<feature type="signal peptide" evidence="1">
    <location>
        <begin position="1"/>
        <end position="20"/>
    </location>
</feature>
<gene>
    <name evidence="2" type="ORF">BV898_07377</name>
</gene>
<evidence type="ECO:0000256" key="1">
    <source>
        <dbReference type="SAM" id="SignalP"/>
    </source>
</evidence>
<dbReference type="EMBL" id="MTYJ01000048">
    <property type="protein sequence ID" value="OQV18551.1"/>
    <property type="molecule type" value="Genomic_DNA"/>
</dbReference>
<evidence type="ECO:0000313" key="3">
    <source>
        <dbReference type="Proteomes" id="UP000192578"/>
    </source>
</evidence>
<name>A0A1W0WTN1_HYPEX</name>
<reference evidence="3" key="1">
    <citation type="submission" date="2017-01" db="EMBL/GenBank/DDBJ databases">
        <title>Comparative genomics of anhydrobiosis in the tardigrade Hypsibius dujardini.</title>
        <authorList>
            <person name="Yoshida Y."/>
            <person name="Koutsovoulos G."/>
            <person name="Laetsch D."/>
            <person name="Stevens L."/>
            <person name="Kumar S."/>
            <person name="Horikawa D."/>
            <person name="Ishino K."/>
            <person name="Komine S."/>
            <person name="Tomita M."/>
            <person name="Blaxter M."/>
            <person name="Arakawa K."/>
        </authorList>
    </citation>
    <scope>NUCLEOTIDE SEQUENCE [LARGE SCALE GENOMIC DNA]</scope>
    <source>
        <strain evidence="3">Z151</strain>
    </source>
</reference>
<feature type="chain" id="PRO_5012144876" evidence="1">
    <location>
        <begin position="21"/>
        <end position="109"/>
    </location>
</feature>
<keyword evidence="1" id="KW-0732">Signal</keyword>
<proteinExistence type="predicted"/>
<dbReference type="Proteomes" id="UP000192578">
    <property type="component" value="Unassembled WGS sequence"/>
</dbReference>
<comment type="caution">
    <text evidence="2">The sequence shown here is derived from an EMBL/GenBank/DDBJ whole genome shotgun (WGS) entry which is preliminary data.</text>
</comment>
<sequence>MVSWLVVTMVLMSLFQSLHCRGWQDQEPKQWSGRDYHDVLDDAAPYFSRYSLYDRRDGKDFDGNYLRPSRKLGPALITSAEKGEKRDHSGDLLRMLTAYRLNRLPPRFG</sequence>